<proteinExistence type="predicted"/>
<evidence type="ECO:0000313" key="7">
    <source>
        <dbReference type="Proteomes" id="UP001500962"/>
    </source>
</evidence>
<evidence type="ECO:0000313" key="6">
    <source>
        <dbReference type="Proteomes" id="UP000830542"/>
    </source>
</evidence>
<evidence type="ECO:0000256" key="2">
    <source>
        <dbReference type="SAM" id="Phobius"/>
    </source>
</evidence>
<keyword evidence="6" id="KW-1185">Reference proteome</keyword>
<dbReference type="Proteomes" id="UP001500962">
    <property type="component" value="Unassembled WGS sequence"/>
</dbReference>
<reference evidence="4" key="3">
    <citation type="submission" date="2023-12" db="EMBL/GenBank/DDBJ databases">
        <authorList>
            <person name="Sun Q."/>
            <person name="Inoue M."/>
        </authorList>
    </citation>
    <scope>NUCLEOTIDE SEQUENCE</scope>
    <source>
        <strain evidence="4">JCM 12289</strain>
    </source>
</reference>
<dbReference type="KEGG" id="hdo:MUK72_11855"/>
<dbReference type="RefSeq" id="WP_004054990.1">
    <property type="nucleotide sequence ID" value="NZ_BAAADN010000019.1"/>
</dbReference>
<dbReference type="Pfam" id="PF24035">
    <property type="entry name" value="DUF7344"/>
    <property type="match status" value="1"/>
</dbReference>
<accession>A0AAV3SF52</accession>
<organism evidence="4 7">
    <name type="scientific">Halococcus dombrowskii</name>
    <dbReference type="NCBI Taxonomy" id="179637"/>
    <lineage>
        <taxon>Archaea</taxon>
        <taxon>Methanobacteriati</taxon>
        <taxon>Methanobacteriota</taxon>
        <taxon>Stenosarchaea group</taxon>
        <taxon>Halobacteria</taxon>
        <taxon>Halobacteriales</taxon>
        <taxon>Halococcaceae</taxon>
        <taxon>Halococcus</taxon>
    </lineage>
</organism>
<keyword evidence="2" id="KW-0812">Transmembrane</keyword>
<evidence type="ECO:0000313" key="4">
    <source>
        <dbReference type="EMBL" id="GAA0457367.1"/>
    </source>
</evidence>
<feature type="transmembrane region" description="Helical" evidence="2">
    <location>
        <begin position="174"/>
        <end position="194"/>
    </location>
</feature>
<dbReference type="AlphaFoldDB" id="A0AAV3SF52"/>
<reference evidence="4" key="1">
    <citation type="journal article" date="2014" name="Int. J. Syst. Evol. Microbiol.">
        <title>Complete genome sequence of Corynebacterium casei LMG S-19264T (=DSM 44701T), isolated from a smear-ripened cheese.</title>
        <authorList>
            <consortium name="US DOE Joint Genome Institute (JGI-PGF)"/>
            <person name="Walter F."/>
            <person name="Albersmeier A."/>
            <person name="Kalinowski J."/>
            <person name="Ruckert C."/>
        </authorList>
    </citation>
    <scope>NUCLEOTIDE SEQUENCE</scope>
    <source>
        <strain evidence="4">JCM 12289</strain>
    </source>
</reference>
<gene>
    <name evidence="4" type="ORF">GCM10008985_11890</name>
    <name evidence="5" type="ORF">MUK72_11855</name>
</gene>
<sequence length="212" mass="22902">MGTSTSDPALASETGPEKPGVESAATDVDARTRGGSGVSHDDLFDVLSNHRRRYALHSLKQHERTANIGDLAEQVAAWENSVPRVDLSAAERKRVYTALQQFHLPKMDAAGVIEFDDARGIVSLTDAADGLDVYLDVVGEDDIPWSRYYLGLSAMALVGVGGVWLTGFELVPDLTWAALVAGVVFFSALVHTYYDRRMQLGAADTPPDAPDR</sequence>
<dbReference type="Proteomes" id="UP000830542">
    <property type="component" value="Chromosome"/>
</dbReference>
<feature type="region of interest" description="Disordered" evidence="1">
    <location>
        <begin position="1"/>
        <end position="42"/>
    </location>
</feature>
<protein>
    <recommendedName>
        <fullName evidence="3">DUF7344 domain-containing protein</fullName>
    </recommendedName>
</protein>
<feature type="domain" description="DUF7344" evidence="3">
    <location>
        <begin position="44"/>
        <end position="123"/>
    </location>
</feature>
<feature type="transmembrane region" description="Helical" evidence="2">
    <location>
        <begin position="148"/>
        <end position="168"/>
    </location>
</feature>
<evidence type="ECO:0000259" key="3">
    <source>
        <dbReference type="Pfam" id="PF24035"/>
    </source>
</evidence>
<evidence type="ECO:0000256" key="1">
    <source>
        <dbReference type="SAM" id="MobiDB-lite"/>
    </source>
</evidence>
<evidence type="ECO:0000313" key="5">
    <source>
        <dbReference type="EMBL" id="UOO94658.1"/>
    </source>
</evidence>
<keyword evidence="2" id="KW-1133">Transmembrane helix</keyword>
<dbReference type="GeneID" id="71762553"/>
<reference evidence="5" key="2">
    <citation type="submission" date="2022-04" db="EMBL/GenBank/DDBJ databases">
        <title>Sequencing and genomic assembly of Halococcus dombrowskii.</title>
        <authorList>
            <person name="Lim S.W."/>
            <person name="MacLea K.S."/>
        </authorList>
    </citation>
    <scope>NUCLEOTIDE SEQUENCE</scope>
    <source>
        <strain evidence="5">H4</strain>
    </source>
</reference>
<name>A0AAV3SF52_HALDO</name>
<dbReference type="EMBL" id="BAAADN010000019">
    <property type="protein sequence ID" value="GAA0457367.1"/>
    <property type="molecule type" value="Genomic_DNA"/>
</dbReference>
<keyword evidence="2" id="KW-0472">Membrane</keyword>
<dbReference type="InterPro" id="IPR055768">
    <property type="entry name" value="DUF7344"/>
</dbReference>
<dbReference type="EMBL" id="CP095005">
    <property type="protein sequence ID" value="UOO94658.1"/>
    <property type="molecule type" value="Genomic_DNA"/>
</dbReference>